<evidence type="ECO:0000256" key="3">
    <source>
        <dbReference type="ARBA" id="ARBA00022737"/>
    </source>
</evidence>
<dbReference type="GO" id="GO:0005634">
    <property type="term" value="C:nucleus"/>
    <property type="evidence" value="ECO:0007669"/>
    <property type="project" value="TreeGrafter"/>
</dbReference>
<proteinExistence type="predicted"/>
<keyword evidence="6" id="KW-1185">Reference proteome</keyword>
<name>A0A9W7ZF55_9FUNG</name>
<organism evidence="5 6">
    <name type="scientific">Tieghemiomyces parasiticus</name>
    <dbReference type="NCBI Taxonomy" id="78921"/>
    <lineage>
        <taxon>Eukaryota</taxon>
        <taxon>Fungi</taxon>
        <taxon>Fungi incertae sedis</taxon>
        <taxon>Zoopagomycota</taxon>
        <taxon>Kickxellomycotina</taxon>
        <taxon>Dimargaritomycetes</taxon>
        <taxon>Dimargaritales</taxon>
        <taxon>Dimargaritaceae</taxon>
        <taxon>Tieghemiomyces</taxon>
    </lineage>
</organism>
<dbReference type="OrthoDB" id="333024at2759"/>
<evidence type="ECO:0000313" key="5">
    <source>
        <dbReference type="EMBL" id="KAJ1903869.1"/>
    </source>
</evidence>
<keyword evidence="2" id="KW-0433">Leucine-rich repeat</keyword>
<comment type="caution">
    <text evidence="5">The sequence shown here is derived from an EMBL/GenBank/DDBJ whole genome shotgun (WGS) entry which is preliminary data.</text>
</comment>
<dbReference type="GO" id="GO:0005096">
    <property type="term" value="F:GTPase activator activity"/>
    <property type="evidence" value="ECO:0007669"/>
    <property type="project" value="UniProtKB-KW"/>
</dbReference>
<dbReference type="PANTHER" id="PTHR24113">
    <property type="entry name" value="RAN GTPASE-ACTIVATING PROTEIN 1"/>
    <property type="match status" value="1"/>
</dbReference>
<evidence type="ECO:0000256" key="2">
    <source>
        <dbReference type="ARBA" id="ARBA00022614"/>
    </source>
</evidence>
<dbReference type="Pfam" id="PF13516">
    <property type="entry name" value="LRR_6"/>
    <property type="match status" value="6"/>
</dbReference>
<reference evidence="5" key="1">
    <citation type="submission" date="2022-07" db="EMBL/GenBank/DDBJ databases">
        <title>Phylogenomic reconstructions and comparative analyses of Kickxellomycotina fungi.</title>
        <authorList>
            <person name="Reynolds N.K."/>
            <person name="Stajich J.E."/>
            <person name="Barry K."/>
            <person name="Grigoriev I.V."/>
            <person name="Crous P."/>
            <person name="Smith M.E."/>
        </authorList>
    </citation>
    <scope>NUCLEOTIDE SEQUENCE</scope>
    <source>
        <strain evidence="5">RSA 861</strain>
    </source>
</reference>
<dbReference type="GO" id="GO:0006913">
    <property type="term" value="P:nucleocytoplasmic transport"/>
    <property type="evidence" value="ECO:0007669"/>
    <property type="project" value="TreeGrafter"/>
</dbReference>
<dbReference type="GO" id="GO:0005829">
    <property type="term" value="C:cytosol"/>
    <property type="evidence" value="ECO:0007669"/>
    <property type="project" value="TreeGrafter"/>
</dbReference>
<dbReference type="GO" id="GO:0048471">
    <property type="term" value="C:perinuclear region of cytoplasm"/>
    <property type="evidence" value="ECO:0007669"/>
    <property type="project" value="TreeGrafter"/>
</dbReference>
<sequence>RTSSRPPNPHMAWGNPGSGGSNAAVDGWVARLQRQDPALTDLHILSFRRLSSADFVRIFDAIAGNRVLVEFNCSGHSLDGSALAALATMIQTNCTLQRLAFGGVRQFQDRPEDLDGVARAIHANTGLRVLDLEHKGLGLSNVPALRFLLSRATPWTSLKLARNRLQDAAMVRLFASLRGGSVTELDLVDNGFQADGVRAFAGWLTTGNGGPRPGVRSLKLSYNPLGDAGLTAVAQCVGAPGGQLEKLWVVDCVHPEEDAVGTADGGDTTAREVPAVPSEPAPGSAASVPPATETPPKPDAGANWDAWATALQQSTTLRALYLDRCRLGDAGAVRLRCGLANNQTLDLLSLRENHLTDAGVGALTEPLLEDTADLARLATAAHPPAALQHLDLSENRITPAGLAELLQCPRLQELALYANRVAIAGPIPQLGSGDNAGSLVRLDISCNDVTDEGFRYFSGALKAGLLPNLRLLEAAGNASQDQLDAWQPLVDALVEARPELEVHWKRYENTEMTPQPPPQLLR</sequence>
<dbReference type="Proteomes" id="UP001150569">
    <property type="component" value="Unassembled WGS sequence"/>
</dbReference>
<accession>A0A9W7ZF55</accession>
<dbReference type="AlphaFoldDB" id="A0A9W7ZF55"/>
<evidence type="ECO:0000256" key="1">
    <source>
        <dbReference type="ARBA" id="ARBA00022468"/>
    </source>
</evidence>
<dbReference type="PANTHER" id="PTHR24113:SF12">
    <property type="entry name" value="RAN GTPASE-ACTIVATING PROTEIN 1"/>
    <property type="match status" value="1"/>
</dbReference>
<gene>
    <name evidence="5" type="ORF">IWQ60_012525</name>
</gene>
<dbReference type="InterPro" id="IPR001611">
    <property type="entry name" value="Leu-rich_rpt"/>
</dbReference>
<dbReference type="SUPFAM" id="SSF52047">
    <property type="entry name" value="RNI-like"/>
    <property type="match status" value="2"/>
</dbReference>
<keyword evidence="3" id="KW-0677">Repeat</keyword>
<feature type="compositionally biased region" description="Low complexity" evidence="4">
    <location>
        <begin position="271"/>
        <end position="291"/>
    </location>
</feature>
<keyword evidence="1" id="KW-0343">GTPase activation</keyword>
<evidence type="ECO:0000256" key="4">
    <source>
        <dbReference type="SAM" id="MobiDB-lite"/>
    </source>
</evidence>
<dbReference type="EMBL" id="JANBPT010002064">
    <property type="protein sequence ID" value="KAJ1903869.1"/>
    <property type="molecule type" value="Genomic_DNA"/>
</dbReference>
<dbReference type="InterPro" id="IPR027038">
    <property type="entry name" value="RanGap"/>
</dbReference>
<feature type="non-terminal residue" evidence="5">
    <location>
        <position position="1"/>
    </location>
</feature>
<evidence type="ECO:0000313" key="6">
    <source>
        <dbReference type="Proteomes" id="UP001150569"/>
    </source>
</evidence>
<dbReference type="Gene3D" id="3.80.10.10">
    <property type="entry name" value="Ribonuclease Inhibitor"/>
    <property type="match status" value="4"/>
</dbReference>
<dbReference type="InterPro" id="IPR032675">
    <property type="entry name" value="LRR_dom_sf"/>
</dbReference>
<protein>
    <submittedName>
        <fullName evidence="5">Uncharacterized protein</fullName>
    </submittedName>
</protein>
<dbReference type="SMART" id="SM00368">
    <property type="entry name" value="LRR_RI"/>
    <property type="match status" value="6"/>
</dbReference>
<dbReference type="GO" id="GO:0031267">
    <property type="term" value="F:small GTPase binding"/>
    <property type="evidence" value="ECO:0007669"/>
    <property type="project" value="TreeGrafter"/>
</dbReference>
<feature type="region of interest" description="Disordered" evidence="4">
    <location>
        <begin position="258"/>
        <end position="298"/>
    </location>
</feature>